<accession>A0A1Q9E5U7</accession>
<protein>
    <submittedName>
        <fullName evidence="1">Uncharacterized protein</fullName>
    </submittedName>
</protein>
<keyword evidence="2" id="KW-1185">Reference proteome</keyword>
<dbReference type="OrthoDB" id="431599at2759"/>
<proteinExistence type="predicted"/>
<reference evidence="1 2" key="1">
    <citation type="submission" date="2016-02" db="EMBL/GenBank/DDBJ databases">
        <title>Genome analysis of coral dinoflagellate symbionts highlights evolutionary adaptations to a symbiotic lifestyle.</title>
        <authorList>
            <person name="Aranda M."/>
            <person name="Li Y."/>
            <person name="Liew Y.J."/>
            <person name="Baumgarten S."/>
            <person name="Simakov O."/>
            <person name="Wilson M."/>
            <person name="Piel J."/>
            <person name="Ashoor H."/>
            <person name="Bougouffa S."/>
            <person name="Bajic V.B."/>
            <person name="Ryu T."/>
            <person name="Ravasi T."/>
            <person name="Bayer T."/>
            <person name="Micklem G."/>
            <person name="Kim H."/>
            <person name="Bhak J."/>
            <person name="Lajeunesse T.C."/>
            <person name="Voolstra C.R."/>
        </authorList>
    </citation>
    <scope>NUCLEOTIDE SEQUENCE [LARGE SCALE GENOMIC DNA]</scope>
    <source>
        <strain evidence="1 2">CCMP2467</strain>
    </source>
</reference>
<evidence type="ECO:0000313" key="1">
    <source>
        <dbReference type="EMBL" id="OLQ02804.1"/>
    </source>
</evidence>
<sequence>MTAMDPPNRPHLLDLTSMQATRLSNVAKDAYFIHYGCVDHPHGEWMNASRAEFMATHWQLLEGSPATDTAPELHQVTDVCALQKILQQLPVMNRL</sequence>
<dbReference type="Proteomes" id="UP000186817">
    <property type="component" value="Unassembled WGS sequence"/>
</dbReference>
<comment type="caution">
    <text evidence="1">The sequence shown here is derived from an EMBL/GenBank/DDBJ whole genome shotgun (WGS) entry which is preliminary data.</text>
</comment>
<organism evidence="1 2">
    <name type="scientific">Symbiodinium microadriaticum</name>
    <name type="common">Dinoflagellate</name>
    <name type="synonym">Zooxanthella microadriatica</name>
    <dbReference type="NCBI Taxonomy" id="2951"/>
    <lineage>
        <taxon>Eukaryota</taxon>
        <taxon>Sar</taxon>
        <taxon>Alveolata</taxon>
        <taxon>Dinophyceae</taxon>
        <taxon>Suessiales</taxon>
        <taxon>Symbiodiniaceae</taxon>
        <taxon>Symbiodinium</taxon>
    </lineage>
</organism>
<dbReference type="EMBL" id="LSRX01000254">
    <property type="protein sequence ID" value="OLQ02804.1"/>
    <property type="molecule type" value="Genomic_DNA"/>
</dbReference>
<gene>
    <name evidence="1" type="ORF">AK812_SmicGene14308</name>
</gene>
<evidence type="ECO:0000313" key="2">
    <source>
        <dbReference type="Proteomes" id="UP000186817"/>
    </source>
</evidence>
<dbReference type="AlphaFoldDB" id="A0A1Q9E5U7"/>
<name>A0A1Q9E5U7_SYMMI</name>